<reference evidence="9 10" key="1">
    <citation type="submission" date="2019-04" db="EMBL/GenBank/DDBJ databases">
        <title>Corynebacterium endometrii sp. nov., isolated from the uterus of a cow with endometritis.</title>
        <authorList>
            <person name="Ballas P."/>
            <person name="Ruckert C."/>
            <person name="Wagener K."/>
            <person name="Drillich M."/>
            <person name="Kaempfer P."/>
            <person name="Busse H.-J."/>
            <person name="Ehling-Schulz M."/>
        </authorList>
    </citation>
    <scope>NUCLEOTIDE SEQUENCE [LARGE SCALE GENOMIC DNA]</scope>
    <source>
        <strain evidence="9 10">LMM-1653</strain>
    </source>
</reference>
<dbReference type="PANTHER" id="PTHR23514:SF3">
    <property type="entry name" value="BYPASS OF STOP CODON PROTEIN 6"/>
    <property type="match status" value="1"/>
</dbReference>
<dbReference type="PROSITE" id="PS50850">
    <property type="entry name" value="MFS"/>
    <property type="match status" value="1"/>
</dbReference>
<name>A0A4P7QGL9_9CORY</name>
<feature type="transmembrane region" description="Helical" evidence="7">
    <location>
        <begin position="70"/>
        <end position="95"/>
    </location>
</feature>
<gene>
    <name evidence="9" type="ORF">CENDO_08200</name>
</gene>
<feature type="transmembrane region" description="Helical" evidence="7">
    <location>
        <begin position="211"/>
        <end position="234"/>
    </location>
</feature>
<dbReference type="OrthoDB" id="9795150at2"/>
<dbReference type="GO" id="GO:0022857">
    <property type="term" value="F:transmembrane transporter activity"/>
    <property type="evidence" value="ECO:0007669"/>
    <property type="project" value="InterPro"/>
</dbReference>
<evidence type="ECO:0000256" key="6">
    <source>
        <dbReference type="ARBA" id="ARBA00023136"/>
    </source>
</evidence>
<dbReference type="GO" id="GO:0005886">
    <property type="term" value="C:plasma membrane"/>
    <property type="evidence" value="ECO:0007669"/>
    <property type="project" value="UniProtKB-SubCell"/>
</dbReference>
<evidence type="ECO:0000313" key="10">
    <source>
        <dbReference type="Proteomes" id="UP000296352"/>
    </source>
</evidence>
<keyword evidence="10" id="KW-1185">Reference proteome</keyword>
<evidence type="ECO:0000256" key="5">
    <source>
        <dbReference type="ARBA" id="ARBA00022989"/>
    </source>
</evidence>
<keyword evidence="3" id="KW-0813">Transport</keyword>
<feature type="transmembrane region" description="Helical" evidence="7">
    <location>
        <begin position="101"/>
        <end position="120"/>
    </location>
</feature>
<dbReference type="RefSeq" id="WP_136141582.1">
    <property type="nucleotide sequence ID" value="NZ_CP039247.1"/>
</dbReference>
<feature type="transmembrane region" description="Helical" evidence="7">
    <location>
        <begin position="301"/>
        <end position="320"/>
    </location>
</feature>
<evidence type="ECO:0000256" key="4">
    <source>
        <dbReference type="ARBA" id="ARBA00022692"/>
    </source>
</evidence>
<feature type="transmembrane region" description="Helical" evidence="7">
    <location>
        <begin position="127"/>
        <end position="150"/>
    </location>
</feature>
<dbReference type="Gene3D" id="1.20.1250.20">
    <property type="entry name" value="MFS general substrate transporter like domains"/>
    <property type="match status" value="1"/>
</dbReference>
<evidence type="ECO:0000256" key="7">
    <source>
        <dbReference type="SAM" id="Phobius"/>
    </source>
</evidence>
<dbReference type="KEGG" id="cee:CENDO_08200"/>
<organism evidence="9 10">
    <name type="scientific">Corynebacterium endometrii</name>
    <dbReference type="NCBI Taxonomy" id="2488819"/>
    <lineage>
        <taxon>Bacteria</taxon>
        <taxon>Bacillati</taxon>
        <taxon>Actinomycetota</taxon>
        <taxon>Actinomycetes</taxon>
        <taxon>Mycobacteriales</taxon>
        <taxon>Corynebacteriaceae</taxon>
        <taxon>Corynebacterium</taxon>
    </lineage>
</organism>
<dbReference type="AlphaFoldDB" id="A0A4P7QGL9"/>
<feature type="transmembrane region" description="Helical" evidence="7">
    <location>
        <begin position="277"/>
        <end position="295"/>
    </location>
</feature>
<feature type="transmembrane region" description="Helical" evidence="7">
    <location>
        <begin position="364"/>
        <end position="382"/>
    </location>
</feature>
<evidence type="ECO:0000256" key="1">
    <source>
        <dbReference type="ARBA" id="ARBA00004651"/>
    </source>
</evidence>
<dbReference type="InterPro" id="IPR051788">
    <property type="entry name" value="MFS_Transporter"/>
</dbReference>
<keyword evidence="5 7" id="KW-1133">Transmembrane helix</keyword>
<dbReference type="InterPro" id="IPR020846">
    <property type="entry name" value="MFS_dom"/>
</dbReference>
<keyword evidence="6 7" id="KW-0472">Membrane</keyword>
<feature type="transmembrane region" description="Helical" evidence="7">
    <location>
        <begin position="156"/>
        <end position="174"/>
    </location>
</feature>
<dbReference type="Proteomes" id="UP000296352">
    <property type="component" value="Chromosome"/>
</dbReference>
<dbReference type="SUPFAM" id="SSF103473">
    <property type="entry name" value="MFS general substrate transporter"/>
    <property type="match status" value="1"/>
</dbReference>
<feature type="transmembrane region" description="Helical" evidence="7">
    <location>
        <begin position="341"/>
        <end position="358"/>
    </location>
</feature>
<evidence type="ECO:0000313" key="9">
    <source>
        <dbReference type="EMBL" id="QCB28912.1"/>
    </source>
</evidence>
<evidence type="ECO:0000256" key="2">
    <source>
        <dbReference type="ARBA" id="ARBA00008335"/>
    </source>
</evidence>
<feature type="transmembrane region" description="Helical" evidence="7">
    <location>
        <begin position="39"/>
        <end position="58"/>
    </location>
</feature>
<dbReference type="PANTHER" id="PTHR23514">
    <property type="entry name" value="BYPASS OF STOP CODON PROTEIN 6"/>
    <property type="match status" value="1"/>
</dbReference>
<feature type="domain" description="Major facilitator superfamily (MFS) profile" evidence="8">
    <location>
        <begin position="4"/>
        <end position="387"/>
    </location>
</feature>
<keyword evidence="4 7" id="KW-0812">Transmembrane</keyword>
<dbReference type="InterPro" id="IPR011701">
    <property type="entry name" value="MFS"/>
</dbReference>
<protein>
    <submittedName>
        <fullName evidence="9">Major Facilitator Superfamily protein</fullName>
    </submittedName>
</protein>
<dbReference type="InterPro" id="IPR036259">
    <property type="entry name" value="MFS_trans_sf"/>
</dbReference>
<proteinExistence type="inferred from homology"/>
<comment type="subcellular location">
    <subcellularLocation>
        <location evidence="1">Cell membrane</location>
        <topology evidence="1">Multi-pass membrane protein</topology>
    </subcellularLocation>
</comment>
<comment type="similarity">
    <text evidence="2">Belongs to the major facilitator superfamily.</text>
</comment>
<accession>A0A4P7QGL9</accession>
<evidence type="ECO:0000259" key="8">
    <source>
        <dbReference type="PROSITE" id="PS50850"/>
    </source>
</evidence>
<evidence type="ECO:0000256" key="3">
    <source>
        <dbReference type="ARBA" id="ARBA00022448"/>
    </source>
</evidence>
<dbReference type="EMBL" id="CP039247">
    <property type="protein sequence ID" value="QCB28912.1"/>
    <property type="molecule type" value="Genomic_DNA"/>
</dbReference>
<dbReference type="Pfam" id="PF07690">
    <property type="entry name" value="MFS_1"/>
    <property type="match status" value="1"/>
</dbReference>
<feature type="transmembrane region" description="Helical" evidence="7">
    <location>
        <begin position="246"/>
        <end position="265"/>
    </location>
</feature>
<sequence length="395" mass="40418">MGALMAVIYLAFVSLGLPDAVMGAAWPAMHADLGADEAGAGVLSVIVVAATIVVSFASGRLLRMWGTYRVCVVSVALTALSLVGFALAPGFGWLAALSVPLGLGAGAIDAALNSYAALYFSARAMNLLHASWGVGASTGPLVVAAALGLWGNWRPAYVLLALFQCAICLLLVITRRLWDVTPVRSDADAGADPGAGAGAGPEVPWHKLPGIWAGLVGFLCYCALEASTGLWAATFLVAHHGASPEAAAAGASAFYCGVTGGRFVAAFLTPRLTNPQLLIGGAVVLVAGAAIAVFWGAPAGAVVGFGVVGLGCAPIYPATIKETPRRYGARNTERLMGLQMGFAYTGMLLVPPVVGVLITRVEPVLMPVAVFALAGVFVLSVLRLERIVRARPLNV</sequence>